<evidence type="ECO:0000259" key="1">
    <source>
        <dbReference type="Pfam" id="PF19916"/>
    </source>
</evidence>
<dbReference type="EMBL" id="VOBR01000001">
    <property type="protein sequence ID" value="TWP54065.1"/>
    <property type="molecule type" value="Genomic_DNA"/>
</dbReference>
<comment type="caution">
    <text evidence="4">The sequence shown here is derived from an EMBL/GenBank/DDBJ whole genome shotgun (WGS) entry which is preliminary data.</text>
</comment>
<name>A0A563F274_9PSEU</name>
<dbReference type="Pfam" id="PF19916">
    <property type="entry name" value="VMAP-M0"/>
    <property type="match status" value="1"/>
</dbReference>
<dbReference type="InterPro" id="IPR045450">
    <property type="entry name" value="VMAP_C"/>
</dbReference>
<gene>
    <name evidence="4" type="ORF">FKR81_00390</name>
</gene>
<reference evidence="4 5" key="1">
    <citation type="submission" date="2019-07" db="EMBL/GenBank/DDBJ databases">
        <title>Lentzea xizangensis sp. nov., isolated from Qinghai-Tibetan Plateau Soils.</title>
        <authorList>
            <person name="Huang J."/>
        </authorList>
    </citation>
    <scope>NUCLEOTIDE SEQUENCE [LARGE SCALE GENOMIC DNA]</scope>
    <source>
        <strain evidence="4 5">FXJ1.1311</strain>
    </source>
</reference>
<evidence type="ECO:0000313" key="5">
    <source>
        <dbReference type="Proteomes" id="UP000316639"/>
    </source>
</evidence>
<dbReference type="InterPro" id="IPR045555">
    <property type="entry name" value="VMAP-M0"/>
</dbReference>
<evidence type="ECO:0000259" key="3">
    <source>
        <dbReference type="Pfam" id="PF20028"/>
    </source>
</evidence>
<protein>
    <submittedName>
        <fullName evidence="4">Uncharacterized protein</fullName>
    </submittedName>
</protein>
<dbReference type="OrthoDB" id="3867284at2"/>
<feature type="domain" description="Effector-associated" evidence="2">
    <location>
        <begin position="312"/>
        <end position="388"/>
    </location>
</feature>
<dbReference type="AlphaFoldDB" id="A0A563F274"/>
<sequence length="800" mass="89417">MLSQPLHHAIVVVDVEKFGDKKRGDLHRSEVRDGLFAALEQAFDEAEIDWSECSFQTRGDGALILVPARYSERQLVDRVPSRLTAGLLRHNARVAVEGRIRLRLAFHSGPVEIAENGSADSTVIFACRLVDSDEAREAQRASKDLITIIASNSFYENSLVHEPAAEPDTYRRVPVSVKEVDTIAWIRSTAPLLSSTLTPATKGPLSNRDSSTEVDELANILLAVPPLLREDARSQLLDLLPNGMASEMPQNVDPWPYTRALARLCFQHTGGLDYLLGALRTLGAEPRQIHQLEALRYRYVGVSEEPLSRLTETLFRIPCLTDPMASELVVHGMRRALGERFLVEGQPGTLQYVSHIASLCWQNPYRLTILMGLVSRFGPEAPALADLRLVIGDLTDSERPADTFTNQHRTGLLALLAGVVLPNVADLYGAAGGRAAPDLGDHTTYPRILHALESLNARRDGLPRTLAFVEHVAAHVDSELKIKLQQWTRARAAEMDLIAELADLRDEVRRQAAAANHSPSAKPVAYLVLKIEREGPTGDRFRLTDWRQLGDESQWAPERGKDRTGSLDTTKTHVASLIERIEVDWGERRPDIRIEFVLDTPDLSLDVDQWPWENDPHSEPMGCRYPVTVRSAERMRARKYHRNWQERWDELVRQLRRDGRVDTRSSLRGYGSGDHGVRQLRSALHQRPDVVSLTLSAPPQPDEAGGDEVSVGIKAGLPLIWWHREDCDHPEFTETVDRLLLEAEDQDHLLHRVRHARVAAYAQAEDEKHIGASLTVLYDDPARLVVPHQPGHPVVEGAVG</sequence>
<evidence type="ECO:0000259" key="2">
    <source>
        <dbReference type="Pfam" id="PF19956"/>
    </source>
</evidence>
<dbReference type="Pfam" id="PF20028">
    <property type="entry name" value="VMAP-C"/>
    <property type="match status" value="1"/>
</dbReference>
<proteinExistence type="predicted"/>
<dbReference type="RefSeq" id="WP_146348848.1">
    <property type="nucleotide sequence ID" value="NZ_VOBR01000001.1"/>
</dbReference>
<feature type="domain" description="Effector-associated" evidence="2">
    <location>
        <begin position="219"/>
        <end position="296"/>
    </location>
</feature>
<feature type="domain" description="vWA-MoxR associated protein C-terminal" evidence="3">
    <location>
        <begin position="539"/>
        <end position="781"/>
    </location>
</feature>
<organism evidence="4 5">
    <name type="scientific">Lentzea tibetensis</name>
    <dbReference type="NCBI Taxonomy" id="2591470"/>
    <lineage>
        <taxon>Bacteria</taxon>
        <taxon>Bacillati</taxon>
        <taxon>Actinomycetota</taxon>
        <taxon>Actinomycetes</taxon>
        <taxon>Pseudonocardiales</taxon>
        <taxon>Pseudonocardiaceae</taxon>
        <taxon>Lentzea</taxon>
    </lineage>
</organism>
<dbReference type="InterPro" id="IPR045431">
    <property type="entry name" value="EAD2"/>
</dbReference>
<dbReference type="Proteomes" id="UP000316639">
    <property type="component" value="Unassembled WGS sequence"/>
</dbReference>
<dbReference type="Pfam" id="PF19956">
    <property type="entry name" value="EAD2"/>
    <property type="match status" value="2"/>
</dbReference>
<evidence type="ECO:0000313" key="4">
    <source>
        <dbReference type="EMBL" id="TWP54065.1"/>
    </source>
</evidence>
<accession>A0A563F274</accession>
<feature type="domain" description="vWA-MoxR associated protein middle region 0" evidence="1">
    <location>
        <begin position="404"/>
        <end position="505"/>
    </location>
</feature>
<keyword evidence="5" id="KW-1185">Reference proteome</keyword>